<keyword evidence="11" id="KW-1185">Reference proteome</keyword>
<reference evidence="10" key="1">
    <citation type="submission" date="2023-01" db="EMBL/GenBank/DDBJ databases">
        <title>Sulfurovum sp. zt1-1 genome assembly.</title>
        <authorList>
            <person name="Wang J."/>
        </authorList>
    </citation>
    <scope>NUCLEOTIDE SEQUENCE</scope>
    <source>
        <strain evidence="10">Zt1-1</strain>
    </source>
</reference>
<sequence>MNIFVRITLLWYNEELTTAFEKGITMPAKRTVSTRPLYLCAPVNALVEGLYEENIPFTEVKRHGDFGLGTFDDLDGEMVMLGGKIYQITVDGEAHEVSEEMHTPFAVVTFFEPTFSTTFDEAMDYETFQKRLESLFYSPNLFYAIRVTGSFSHVRARSVPKQHNYRPLDEAAHEQHTFDFKNIEGCLVGFFTPAFMASLNVPGVHLHFLTNDRRRGGHLLSCCPVAVTVEVQVIHALELSLPMTRDYLTRDFSQDKTAALEKAEK</sequence>
<dbReference type="Gene3D" id="3.30.1330.80">
    <property type="entry name" value="Hypothetical protein, similar to alpha- acetolactate decarboxylase, domain 2"/>
    <property type="match status" value="2"/>
</dbReference>
<dbReference type="EMBL" id="JAQIBD010000002">
    <property type="protein sequence ID" value="MDM5271730.1"/>
    <property type="molecule type" value="Genomic_DNA"/>
</dbReference>
<evidence type="ECO:0000313" key="10">
    <source>
        <dbReference type="EMBL" id="MDM5271730.1"/>
    </source>
</evidence>
<comment type="similarity">
    <text evidence="3 9">Belongs to the alpha-acetolactate decarboxylase family.</text>
</comment>
<dbReference type="CDD" id="cd17299">
    <property type="entry name" value="acetolactate_decarboxylase"/>
    <property type="match status" value="1"/>
</dbReference>
<comment type="caution">
    <text evidence="10">The sequence shown here is derived from an EMBL/GenBank/DDBJ whole genome shotgun (WGS) entry which is preliminary data.</text>
</comment>
<comment type="pathway">
    <text evidence="2 9">Polyol metabolism; (R,R)-butane-2,3-diol biosynthesis; (R,R)-butane-2,3-diol from pyruvate: step 2/3.</text>
</comment>
<comment type="catalytic activity">
    <reaction evidence="1 9">
        <text>(2S)-2-acetolactate + H(+) = (R)-acetoin + CO2</text>
        <dbReference type="Rhea" id="RHEA:21580"/>
        <dbReference type="ChEBI" id="CHEBI:15378"/>
        <dbReference type="ChEBI" id="CHEBI:15686"/>
        <dbReference type="ChEBI" id="CHEBI:16526"/>
        <dbReference type="ChEBI" id="CHEBI:58476"/>
        <dbReference type="EC" id="4.1.1.5"/>
    </reaction>
</comment>
<evidence type="ECO:0000256" key="2">
    <source>
        <dbReference type="ARBA" id="ARBA00005170"/>
    </source>
</evidence>
<keyword evidence="8 9" id="KW-0456">Lyase</keyword>
<keyword evidence="7 9" id="KW-0005">Acetoin biosynthesis</keyword>
<dbReference type="NCBIfam" id="TIGR01252">
    <property type="entry name" value="acetolac_decarb"/>
    <property type="match status" value="1"/>
</dbReference>
<dbReference type="SUPFAM" id="SSF117856">
    <property type="entry name" value="AF0104/ALDC/Ptd012-like"/>
    <property type="match status" value="1"/>
</dbReference>
<dbReference type="EC" id="4.1.1.5" evidence="4 9"/>
<evidence type="ECO:0000256" key="5">
    <source>
        <dbReference type="ARBA" id="ARBA00020164"/>
    </source>
</evidence>
<evidence type="ECO:0000256" key="7">
    <source>
        <dbReference type="ARBA" id="ARBA00023061"/>
    </source>
</evidence>
<name>A0ABT7QY20_9BACT</name>
<dbReference type="GO" id="GO:0047605">
    <property type="term" value="F:acetolactate decarboxylase activity"/>
    <property type="evidence" value="ECO:0007669"/>
    <property type="project" value="UniProtKB-EC"/>
</dbReference>
<dbReference type="Pfam" id="PF03306">
    <property type="entry name" value="AAL_decarboxy"/>
    <property type="match status" value="1"/>
</dbReference>
<evidence type="ECO:0000256" key="8">
    <source>
        <dbReference type="ARBA" id="ARBA00023239"/>
    </source>
</evidence>
<accession>A0ABT7QY20</accession>
<dbReference type="PIRSF" id="PIRSF001332">
    <property type="entry name" value="Acetolac_decarb"/>
    <property type="match status" value="1"/>
</dbReference>
<evidence type="ECO:0000256" key="1">
    <source>
        <dbReference type="ARBA" id="ARBA00001784"/>
    </source>
</evidence>
<proteinExistence type="inferred from homology"/>
<evidence type="ECO:0000256" key="6">
    <source>
        <dbReference type="ARBA" id="ARBA00022793"/>
    </source>
</evidence>
<dbReference type="InterPro" id="IPR005128">
    <property type="entry name" value="Acetolactate_a_deCO2ase"/>
</dbReference>
<protein>
    <recommendedName>
        <fullName evidence="5 9">Alpha-acetolactate decarboxylase</fullName>
        <ecNumber evidence="4 9">4.1.1.5</ecNumber>
    </recommendedName>
</protein>
<evidence type="ECO:0000256" key="9">
    <source>
        <dbReference type="PIRNR" id="PIRNR001332"/>
    </source>
</evidence>
<evidence type="ECO:0000256" key="3">
    <source>
        <dbReference type="ARBA" id="ARBA00007106"/>
    </source>
</evidence>
<gene>
    <name evidence="10" type="primary">budA</name>
    <name evidence="10" type="ORF">PGH07_06045</name>
</gene>
<dbReference type="Proteomes" id="UP001169069">
    <property type="component" value="Unassembled WGS sequence"/>
</dbReference>
<dbReference type="PANTHER" id="PTHR35524:SF1">
    <property type="entry name" value="ALPHA-ACETOLACTATE DECARBOXYLASE"/>
    <property type="match status" value="1"/>
</dbReference>
<evidence type="ECO:0000256" key="4">
    <source>
        <dbReference type="ARBA" id="ARBA00013204"/>
    </source>
</evidence>
<evidence type="ECO:0000313" key="11">
    <source>
        <dbReference type="Proteomes" id="UP001169069"/>
    </source>
</evidence>
<organism evidence="10 11">
    <name type="scientific">Sulfurovum zhangzhouensis</name>
    <dbReference type="NCBI Taxonomy" id="3019067"/>
    <lineage>
        <taxon>Bacteria</taxon>
        <taxon>Pseudomonadati</taxon>
        <taxon>Campylobacterota</taxon>
        <taxon>Epsilonproteobacteria</taxon>
        <taxon>Campylobacterales</taxon>
        <taxon>Sulfurovaceae</taxon>
        <taxon>Sulfurovum</taxon>
    </lineage>
</organism>
<keyword evidence="6 9" id="KW-0210">Decarboxylase</keyword>
<dbReference type="PANTHER" id="PTHR35524">
    <property type="entry name" value="ALPHA-ACETOLACTATE DECARBOXYLASE"/>
    <property type="match status" value="1"/>
</dbReference>